<protein>
    <submittedName>
        <fullName evidence="2">Membrane protein</fullName>
    </submittedName>
</protein>
<keyword evidence="3" id="KW-1185">Reference proteome</keyword>
<name>A0A7H1M866_9NEIS</name>
<evidence type="ECO:0000256" key="1">
    <source>
        <dbReference type="SAM" id="Phobius"/>
    </source>
</evidence>
<evidence type="ECO:0000313" key="3">
    <source>
        <dbReference type="Proteomes" id="UP000516412"/>
    </source>
</evidence>
<feature type="transmembrane region" description="Helical" evidence="1">
    <location>
        <begin position="38"/>
        <end position="56"/>
    </location>
</feature>
<keyword evidence="1" id="KW-0812">Transmembrane</keyword>
<evidence type="ECO:0000313" key="2">
    <source>
        <dbReference type="EMBL" id="QNT57831.1"/>
    </source>
</evidence>
<dbReference type="AlphaFoldDB" id="A0A7H1M866"/>
<dbReference type="KEGG" id="nmus:H7A79_2468"/>
<reference evidence="2" key="1">
    <citation type="submission" date="2024-06" db="EMBL/GenBank/DDBJ databases">
        <title>Complete Genome Sequence of mouse commensal type strain Neisseria musculi.</title>
        <authorList>
            <person name="Thapa E."/>
            <person name="Aluvathingal J."/>
            <person name="Nadendla S."/>
            <person name="Mehta A."/>
            <person name="Tettelin H."/>
            <person name="Weyand N.J."/>
        </authorList>
    </citation>
    <scope>NUCLEOTIDE SEQUENCE</scope>
    <source>
        <strain evidence="2">NW831</strain>
    </source>
</reference>
<sequence>MRNFLSMIFFCGAVFCFYMLGLTAFISTQTIVDKWSALLAFSAAAAVLAAIGLTIARFKNWRLKTGMMLLFSCLAVCSVMFVILAAPATPIMAGAGNIMQLKDFGDYQTGGTILFLLLTTSCVLVIRHTRISKLKNRIAELKQRIQRL</sequence>
<gene>
    <name evidence="2" type="ORF">H7A79_2468</name>
</gene>
<feature type="transmembrane region" description="Helical" evidence="1">
    <location>
        <begin position="7"/>
        <end position="26"/>
    </location>
</feature>
<dbReference type="Proteomes" id="UP000516412">
    <property type="component" value="Chromosome"/>
</dbReference>
<accession>A0A7H1M866</accession>
<feature type="transmembrane region" description="Helical" evidence="1">
    <location>
        <begin position="107"/>
        <end position="126"/>
    </location>
</feature>
<organism evidence="2 3">
    <name type="scientific">Neisseria musculi</name>
    <dbReference type="NCBI Taxonomy" id="1815583"/>
    <lineage>
        <taxon>Bacteria</taxon>
        <taxon>Pseudomonadati</taxon>
        <taxon>Pseudomonadota</taxon>
        <taxon>Betaproteobacteria</taxon>
        <taxon>Neisseriales</taxon>
        <taxon>Neisseriaceae</taxon>
        <taxon>Neisseria</taxon>
    </lineage>
</organism>
<feature type="transmembrane region" description="Helical" evidence="1">
    <location>
        <begin position="68"/>
        <end position="87"/>
    </location>
</feature>
<dbReference type="EMBL" id="CP060414">
    <property type="protein sequence ID" value="QNT57831.1"/>
    <property type="molecule type" value="Genomic_DNA"/>
</dbReference>
<proteinExistence type="predicted"/>
<keyword evidence="1" id="KW-1133">Transmembrane helix</keyword>
<keyword evidence="1" id="KW-0472">Membrane</keyword>